<accession>A0A0X3PKB0</accession>
<name>A0A0X3PKB0_SCHSO</name>
<evidence type="ECO:0000256" key="1">
    <source>
        <dbReference type="SAM" id="SignalP"/>
    </source>
</evidence>
<evidence type="ECO:0000259" key="2">
    <source>
        <dbReference type="Pfam" id="PF18997"/>
    </source>
</evidence>
<dbReference type="EMBL" id="GEEE01010850">
    <property type="protein sequence ID" value="JAP52375.1"/>
    <property type="molecule type" value="Transcribed_RNA"/>
</dbReference>
<dbReference type="Pfam" id="PF18997">
    <property type="entry name" value="DUF5727"/>
    <property type="match status" value="1"/>
</dbReference>
<evidence type="ECO:0000313" key="3">
    <source>
        <dbReference type="EMBL" id="JAP52375.1"/>
    </source>
</evidence>
<feature type="domain" description="DUF5727" evidence="2">
    <location>
        <begin position="52"/>
        <end position="147"/>
    </location>
</feature>
<protein>
    <recommendedName>
        <fullName evidence="2">DUF5727 domain-containing protein</fullName>
    </recommendedName>
</protein>
<feature type="chain" id="PRO_5007051179" description="DUF5727 domain-containing protein" evidence="1">
    <location>
        <begin position="17"/>
        <end position="162"/>
    </location>
</feature>
<proteinExistence type="predicted"/>
<reference evidence="3" key="1">
    <citation type="submission" date="2016-01" db="EMBL/GenBank/DDBJ databases">
        <title>Reference transcriptome for the parasite Schistocephalus solidus: insights into the molecular evolution of parasitism.</title>
        <authorList>
            <person name="Hebert F.O."/>
            <person name="Grambauer S."/>
            <person name="Barber I."/>
            <person name="Landry C.R."/>
            <person name="Aubin-Horth N."/>
        </authorList>
    </citation>
    <scope>NUCLEOTIDE SEQUENCE</scope>
</reference>
<dbReference type="AlphaFoldDB" id="A0A0X3PKB0"/>
<dbReference type="InterPro" id="IPR043785">
    <property type="entry name" value="DUF5727"/>
</dbReference>
<organism evidence="3">
    <name type="scientific">Schistocephalus solidus</name>
    <name type="common">Tapeworm</name>
    <dbReference type="NCBI Taxonomy" id="70667"/>
    <lineage>
        <taxon>Eukaryota</taxon>
        <taxon>Metazoa</taxon>
        <taxon>Spiralia</taxon>
        <taxon>Lophotrochozoa</taxon>
        <taxon>Platyhelminthes</taxon>
        <taxon>Cestoda</taxon>
        <taxon>Eucestoda</taxon>
        <taxon>Diphyllobothriidea</taxon>
        <taxon>Diphyllobothriidae</taxon>
        <taxon>Schistocephalus</taxon>
    </lineage>
</organism>
<keyword evidence="1" id="KW-0732">Signal</keyword>
<feature type="signal peptide" evidence="1">
    <location>
        <begin position="1"/>
        <end position="16"/>
    </location>
</feature>
<gene>
    <name evidence="3" type="ORF">TR125945</name>
</gene>
<sequence>MLRALFLVCFLHTIDGQSPAIWGSSVITEIAGPSPLLHYVNTKSPYVKLDRKKVEVEKGACYVSGKEIGKPCSITNTSDGFVTELQISSVENHRQLVVSGHTLHTTFFAPNCVFPKALADEVIPEPSLPLFRFMKGFSEVNITFAMSVDQQNLPVSTFHFLL</sequence>